<dbReference type="GO" id="GO:0016829">
    <property type="term" value="F:lyase activity"/>
    <property type="evidence" value="ECO:0007669"/>
    <property type="project" value="UniProtKB-KW"/>
</dbReference>
<dbReference type="PROSITE" id="PS50007">
    <property type="entry name" value="PIPLC_X_DOMAIN"/>
    <property type="match status" value="1"/>
</dbReference>
<protein>
    <submittedName>
        <fullName evidence="6">Uncharacterized protein</fullName>
    </submittedName>
</protein>
<organism evidence="6 7">
    <name type="scientific">Blomia tropicalis</name>
    <name type="common">Mite</name>
    <dbReference type="NCBI Taxonomy" id="40697"/>
    <lineage>
        <taxon>Eukaryota</taxon>
        <taxon>Metazoa</taxon>
        <taxon>Ecdysozoa</taxon>
        <taxon>Arthropoda</taxon>
        <taxon>Chelicerata</taxon>
        <taxon>Arachnida</taxon>
        <taxon>Acari</taxon>
        <taxon>Acariformes</taxon>
        <taxon>Sarcoptiformes</taxon>
        <taxon>Astigmata</taxon>
        <taxon>Glycyphagoidea</taxon>
        <taxon>Echimyopodidae</taxon>
        <taxon>Blomia</taxon>
    </lineage>
</organism>
<dbReference type="GO" id="GO:0046872">
    <property type="term" value="F:metal ion binding"/>
    <property type="evidence" value="ECO:0007669"/>
    <property type="project" value="UniProtKB-KW"/>
</dbReference>
<keyword evidence="3" id="KW-0460">Magnesium</keyword>
<dbReference type="InterPro" id="IPR051057">
    <property type="entry name" value="PI-PLC_domain"/>
</dbReference>
<dbReference type="Gene3D" id="3.20.20.190">
    <property type="entry name" value="Phosphatidylinositol (PI) phosphodiesterase"/>
    <property type="match status" value="1"/>
</dbReference>
<dbReference type="AlphaFoldDB" id="A0A9Q0RN23"/>
<evidence type="ECO:0000313" key="6">
    <source>
        <dbReference type="EMBL" id="KAJ6220359.1"/>
    </source>
</evidence>
<dbReference type="SUPFAM" id="SSF51695">
    <property type="entry name" value="PLC-like phosphodiesterases"/>
    <property type="match status" value="1"/>
</dbReference>
<evidence type="ECO:0000256" key="5">
    <source>
        <dbReference type="ARBA" id="ARBA00023239"/>
    </source>
</evidence>
<sequence>MSSVTKFNLLKRFDRLGLLVIVCSSALVLANPLGNDNSGDDQTSSILLGSNESNDLVSRARFANNNHFSPLRWSQLLPTDDFLNSLRERIILVRPISRFPFTRKRSCQFNAGMSHNCDFKDLISASSARRLWGSSNMPGKKRSIVSNAMNPLDDDLSSLNRNGNKVTNNDDDGITSQLQHGSVQYDDESANIDIVSNVHSAPLLSDLFARFFNYDSNSRVVETTVIDQINETVNYSLPRIWLTVSPVVDVDTKNVAGAHNTSAIRAVEVHWESSIVGPNVGDHLELHQITSPLTSKLIRRFTLRDENGRTLPKYIKTDVEFPYLNGSQLDALVQKTDFVPLPTKYGNISGRCLHFYLVYLDQTGTFVKAINCIQVNARWMEREFSIIKNQTLQEIMIPGTHDATSYEMISRFQYTQDESLYAQLVYGIRYMDMRVGSYNLTDYRSSSTTYNNNQSTRNSDAFFHEELWMVHDIQRNHISLRDALKQIRRFLEQTTHEVVVVDFHRFVNGFIDVDDLFALQSRLRNFYKIVIDELGPFLIPYR</sequence>
<dbReference type="PANTHER" id="PTHR13593:SF103">
    <property type="entry name" value="RE10370P"/>
    <property type="match status" value="1"/>
</dbReference>
<keyword evidence="5" id="KW-0456">Lyase</keyword>
<dbReference type="EMBL" id="JAPWDV010000002">
    <property type="protein sequence ID" value="KAJ6220359.1"/>
    <property type="molecule type" value="Genomic_DNA"/>
</dbReference>
<dbReference type="Proteomes" id="UP001142055">
    <property type="component" value="Chromosome 2"/>
</dbReference>
<gene>
    <name evidence="6" type="ORF">RDWZM_006171</name>
</gene>
<keyword evidence="2" id="KW-0479">Metal-binding</keyword>
<proteinExistence type="predicted"/>
<evidence type="ECO:0000256" key="2">
    <source>
        <dbReference type="ARBA" id="ARBA00022723"/>
    </source>
</evidence>
<dbReference type="InterPro" id="IPR017946">
    <property type="entry name" value="PLC-like_Pdiesterase_TIM-brl"/>
</dbReference>
<keyword evidence="4" id="KW-1015">Disulfide bond</keyword>
<evidence type="ECO:0000256" key="4">
    <source>
        <dbReference type="ARBA" id="ARBA00023157"/>
    </source>
</evidence>
<comment type="caution">
    <text evidence="6">The sequence shown here is derived from an EMBL/GenBank/DDBJ whole genome shotgun (WGS) entry which is preliminary data.</text>
</comment>
<accession>A0A9Q0RN23</accession>
<dbReference type="GO" id="GO:0006629">
    <property type="term" value="P:lipid metabolic process"/>
    <property type="evidence" value="ECO:0007669"/>
    <property type="project" value="InterPro"/>
</dbReference>
<dbReference type="PANTHER" id="PTHR13593">
    <property type="match status" value="1"/>
</dbReference>
<dbReference type="GO" id="GO:0008081">
    <property type="term" value="F:phosphoric diester hydrolase activity"/>
    <property type="evidence" value="ECO:0007669"/>
    <property type="project" value="InterPro"/>
</dbReference>
<comment type="catalytic activity">
    <reaction evidence="1">
        <text>an N-(acyl)-sphingosylphosphoethanolamine = an N-(acyl)-sphingosyl-1,3-cyclic phosphate + ethanolamine</text>
        <dbReference type="Rhea" id="RHEA:60648"/>
        <dbReference type="ChEBI" id="CHEBI:57603"/>
        <dbReference type="ChEBI" id="CHEBI:143891"/>
        <dbReference type="ChEBI" id="CHEBI:143892"/>
    </reaction>
</comment>
<evidence type="ECO:0000313" key="7">
    <source>
        <dbReference type="Proteomes" id="UP001142055"/>
    </source>
</evidence>
<keyword evidence="7" id="KW-1185">Reference proteome</keyword>
<reference evidence="6" key="1">
    <citation type="submission" date="2022-12" db="EMBL/GenBank/DDBJ databases">
        <title>Genome assemblies of Blomia tropicalis.</title>
        <authorList>
            <person name="Cui Y."/>
        </authorList>
    </citation>
    <scope>NUCLEOTIDE SEQUENCE</scope>
    <source>
        <tissue evidence="6">Adult mites</tissue>
    </source>
</reference>
<name>A0A9Q0RN23_BLOTA</name>
<evidence type="ECO:0000256" key="1">
    <source>
        <dbReference type="ARBA" id="ARBA00000110"/>
    </source>
</evidence>
<evidence type="ECO:0000256" key="3">
    <source>
        <dbReference type="ARBA" id="ARBA00022842"/>
    </source>
</evidence>